<dbReference type="InterPro" id="IPR021769">
    <property type="entry name" value="DUF3331"/>
</dbReference>
<gene>
    <name evidence="1" type="ORF">PQR57_44810</name>
</gene>
<dbReference type="EMBL" id="JAQQEZ010000078">
    <property type="protein sequence ID" value="MFM0008029.1"/>
    <property type="molecule type" value="Genomic_DNA"/>
</dbReference>
<reference evidence="1 2" key="1">
    <citation type="journal article" date="2024" name="Chem. Sci.">
        <title>Discovery of megapolipeptins by genome mining of a Burkholderiales bacteria collection.</title>
        <authorList>
            <person name="Paulo B.S."/>
            <person name="Recchia M.J.J."/>
            <person name="Lee S."/>
            <person name="Fergusson C.H."/>
            <person name="Romanowski S.B."/>
            <person name="Hernandez A."/>
            <person name="Krull N."/>
            <person name="Liu D.Y."/>
            <person name="Cavanagh H."/>
            <person name="Bos A."/>
            <person name="Gray C.A."/>
            <person name="Murphy B.T."/>
            <person name="Linington R.G."/>
            <person name="Eustaquio A.S."/>
        </authorList>
    </citation>
    <scope>NUCLEOTIDE SEQUENCE [LARGE SCALE GENOMIC DNA]</scope>
    <source>
        <strain evidence="1 2">RL17-350-BIC-A</strain>
    </source>
</reference>
<comment type="caution">
    <text evidence="1">The sequence shown here is derived from an EMBL/GenBank/DDBJ whole genome shotgun (WGS) entry which is preliminary data.</text>
</comment>
<proteinExistence type="predicted"/>
<accession>A0ABW9B830</accession>
<evidence type="ECO:0000313" key="2">
    <source>
        <dbReference type="Proteomes" id="UP001629230"/>
    </source>
</evidence>
<dbReference type="RefSeq" id="WP_408182882.1">
    <property type="nucleotide sequence ID" value="NZ_JAQQEZ010000078.1"/>
</dbReference>
<protein>
    <submittedName>
        <fullName evidence="1">DUF3331 domain-containing protein</fullName>
    </submittedName>
</protein>
<organism evidence="1 2">
    <name type="scientific">Paraburkholderia dipogonis</name>
    <dbReference type="NCBI Taxonomy" id="1211383"/>
    <lineage>
        <taxon>Bacteria</taxon>
        <taxon>Pseudomonadati</taxon>
        <taxon>Pseudomonadota</taxon>
        <taxon>Betaproteobacteria</taxon>
        <taxon>Burkholderiales</taxon>
        <taxon>Burkholderiaceae</taxon>
        <taxon>Paraburkholderia</taxon>
    </lineage>
</organism>
<sequence length="129" mass="14333">MGNVIEIDWAWFHTVALLSRDSPTTCRGHRPAHADCRHEAYKRCAIRVLERQSRTTATVAWSDSTACRYGEQLWQRCIARKTGICALSGQAIAKGDAVYSPRVLRRAPQNIDAMILASVMEATTSDEGV</sequence>
<dbReference type="Pfam" id="PF11811">
    <property type="entry name" value="DUF3331"/>
    <property type="match status" value="1"/>
</dbReference>
<dbReference type="Proteomes" id="UP001629230">
    <property type="component" value="Unassembled WGS sequence"/>
</dbReference>
<evidence type="ECO:0000313" key="1">
    <source>
        <dbReference type="EMBL" id="MFM0008029.1"/>
    </source>
</evidence>
<name>A0ABW9B830_9BURK</name>
<keyword evidence="2" id="KW-1185">Reference proteome</keyword>